<feature type="compositionally biased region" description="Basic and acidic residues" evidence="1">
    <location>
        <begin position="547"/>
        <end position="558"/>
    </location>
</feature>
<feature type="compositionally biased region" description="Low complexity" evidence="1">
    <location>
        <begin position="313"/>
        <end position="325"/>
    </location>
</feature>
<feature type="compositionally biased region" description="Polar residues" evidence="1">
    <location>
        <begin position="220"/>
        <end position="231"/>
    </location>
</feature>
<feature type="compositionally biased region" description="Low complexity" evidence="1">
    <location>
        <begin position="175"/>
        <end position="186"/>
    </location>
</feature>
<protein>
    <submittedName>
        <fullName evidence="2">Uncharacterized protein</fullName>
    </submittedName>
</protein>
<sequence length="577" mass="61272">MGFSGSPHPNIAFGFAQPPNQTPSQLPSGRSTQQFLQNQFETMARLGHSSQNQTSVPGSMGHHNTQHWGGPGSMTPGRTGSPFQPETTRTVVREGIGPDGQRWRLTVNESIVTTSQRSGRASSPLASVRVPTPISAQVRSVPNTGPAGGYDAQNILRAADAGSATRAMADAMRRNASSSSLANLASHHGQQPIPPGVTTPLIPSRTGSTAGTPDPLRASGRSSNVSVETQGIQTTSPEVFILSSPSGPRAILVNGNLGTYYSPLLRPMGPPLPPMAFGNGPGLIAQARHVTLPQIIQRSPFVSGNQSSAQANLPQTGQQPQLQPQNELQVPGPIRAQFGHGMGNPQIHAIRLAQVWPHLWMVIRLAVFIWWFTSPTSSWSRWFTVVSLAILMFVVNTGALNGWAEQIWVPFRHQLENLIPLAADAQGGQQQPPVAENAQGDDVNGMNPAGPRGPDPADTAARLVQQRRANNANWLLNQARRLERAGILFIASLAPGLAERHIAQVEAEARAERQRQQEAQAAVAAPVQAEPDDSNDNAAAASSEARGSPDGDPPEHETTPPNSVTGQNADTPAPETT</sequence>
<evidence type="ECO:0000313" key="2">
    <source>
        <dbReference type="EMBL" id="KAK5631171.1"/>
    </source>
</evidence>
<accession>A0AAN7UR22</accession>
<feature type="compositionally biased region" description="Low complexity" evidence="1">
    <location>
        <begin position="517"/>
        <end position="529"/>
    </location>
</feature>
<proteinExistence type="predicted"/>
<feature type="compositionally biased region" description="Polar residues" evidence="1">
    <location>
        <begin position="559"/>
        <end position="577"/>
    </location>
</feature>
<evidence type="ECO:0000313" key="3">
    <source>
        <dbReference type="Proteomes" id="UP001305414"/>
    </source>
</evidence>
<name>A0AAN7UR22_9PEZI</name>
<gene>
    <name evidence="2" type="ORF">RRF57_006886</name>
</gene>
<feature type="region of interest" description="Disordered" evidence="1">
    <location>
        <begin position="304"/>
        <end position="325"/>
    </location>
</feature>
<dbReference type="Proteomes" id="UP001305414">
    <property type="component" value="Unassembled WGS sequence"/>
</dbReference>
<feature type="region of interest" description="Disordered" evidence="1">
    <location>
        <begin position="1"/>
        <end position="31"/>
    </location>
</feature>
<keyword evidence="3" id="KW-1185">Reference proteome</keyword>
<feature type="compositionally biased region" description="Low complexity" evidence="1">
    <location>
        <begin position="536"/>
        <end position="545"/>
    </location>
</feature>
<reference evidence="2 3" key="1">
    <citation type="submission" date="2023-10" db="EMBL/GenBank/DDBJ databases">
        <title>Draft genome sequence of Xylaria bambusicola isolate GMP-LS, the root and basal stem rot pathogen of sugarcane in Indonesia.</title>
        <authorList>
            <person name="Selvaraj P."/>
            <person name="Muralishankar V."/>
            <person name="Muruganantham S."/>
            <person name="Sp S."/>
            <person name="Haryani S."/>
            <person name="Lau K.J.X."/>
            <person name="Naqvi N.I."/>
        </authorList>
    </citation>
    <scope>NUCLEOTIDE SEQUENCE [LARGE SCALE GENOMIC DNA]</scope>
    <source>
        <strain evidence="2">GMP-LS</strain>
    </source>
</reference>
<evidence type="ECO:0000256" key="1">
    <source>
        <dbReference type="SAM" id="MobiDB-lite"/>
    </source>
</evidence>
<dbReference type="AlphaFoldDB" id="A0AAN7UR22"/>
<feature type="region of interest" description="Disordered" evidence="1">
    <location>
        <begin position="174"/>
        <end position="231"/>
    </location>
</feature>
<feature type="region of interest" description="Disordered" evidence="1">
    <location>
        <begin position="509"/>
        <end position="577"/>
    </location>
</feature>
<comment type="caution">
    <text evidence="2">The sequence shown here is derived from an EMBL/GenBank/DDBJ whole genome shotgun (WGS) entry which is preliminary data.</text>
</comment>
<feature type="compositionally biased region" description="Polar residues" evidence="1">
    <location>
        <begin position="18"/>
        <end position="31"/>
    </location>
</feature>
<feature type="region of interest" description="Disordered" evidence="1">
    <location>
        <begin position="426"/>
        <end position="458"/>
    </location>
</feature>
<organism evidence="2 3">
    <name type="scientific">Xylaria bambusicola</name>
    <dbReference type="NCBI Taxonomy" id="326684"/>
    <lineage>
        <taxon>Eukaryota</taxon>
        <taxon>Fungi</taxon>
        <taxon>Dikarya</taxon>
        <taxon>Ascomycota</taxon>
        <taxon>Pezizomycotina</taxon>
        <taxon>Sordariomycetes</taxon>
        <taxon>Xylariomycetidae</taxon>
        <taxon>Xylariales</taxon>
        <taxon>Xylariaceae</taxon>
        <taxon>Xylaria</taxon>
    </lineage>
</organism>
<dbReference type="EMBL" id="JAWHQM010000018">
    <property type="protein sequence ID" value="KAK5631171.1"/>
    <property type="molecule type" value="Genomic_DNA"/>
</dbReference>